<evidence type="ECO:0000256" key="1">
    <source>
        <dbReference type="SAM" id="MobiDB-lite"/>
    </source>
</evidence>
<evidence type="ECO:0000313" key="3">
    <source>
        <dbReference type="Proteomes" id="UP000011524"/>
    </source>
</evidence>
<dbReference type="GO" id="GO:0004519">
    <property type="term" value="F:endonuclease activity"/>
    <property type="evidence" value="ECO:0007669"/>
    <property type="project" value="InterPro"/>
</dbReference>
<comment type="caution">
    <text evidence="2">The sequence shown here is derived from an EMBL/GenBank/DDBJ whole genome shotgun (WGS) entry which is preliminary data.</text>
</comment>
<keyword evidence="3" id="KW-1185">Reference proteome</keyword>
<sequence length="346" mass="39294">MNIESAVSELTSAESQMRDDPPDSIADKDEALGEYQSLFQPDEVANLPEERLKEFLRYENNRHWTGLHRQEGKLTEDMDQLRTALQTLVDTDKDLASRVTEVKDTIHGMGKATLSAILLTAYPEDYGVWNNRSEEALKQLDVWPEFETGAEFGERYTEVNAVLRDLSDELEIDHWDLDALLGYVVENDLVLEEPIIEDAPQKSEFVKEKHLQQYLVNNWDHIQLSQDWQIYSDSDDPEAGVEFSTGVGRPDILLTHKTDSRVCVVELKKSNSSDRAVGQLLRYVGWVDEHLDDLENVAEDADVEGRLIVSGATEKLEYALSAVQGLTLHQYDVNVELKTPDSVSDR</sequence>
<reference evidence="2 3" key="1">
    <citation type="journal article" date="2014" name="PLoS Genet.">
        <title>Phylogenetically driven sequencing of extremely halophilic archaea reveals strategies for static and dynamic osmo-response.</title>
        <authorList>
            <person name="Becker E.A."/>
            <person name="Seitzer P.M."/>
            <person name="Tritt A."/>
            <person name="Larsen D."/>
            <person name="Krusor M."/>
            <person name="Yao A.I."/>
            <person name="Wu D."/>
            <person name="Madern D."/>
            <person name="Eisen J.A."/>
            <person name="Darling A.E."/>
            <person name="Facciotti M.T."/>
        </authorList>
    </citation>
    <scope>NUCLEOTIDE SEQUENCE [LARGE SCALE GENOMIC DNA]</scope>
    <source>
        <strain evidence="3">ATCC 49778 / DSM 6131 / JCM 7785 / NBRC 101032 / NCIMB 13157 / TR-1</strain>
    </source>
</reference>
<gene>
    <name evidence="2" type="ORF">C444_08630</name>
</gene>
<dbReference type="AlphaFoldDB" id="M0LBL7"/>
<accession>M0LBL7</accession>
<organism evidence="2 3">
    <name type="scientific">Haloarcula japonica (strain ATCC 49778 / DSM 6131 / JCM 7785 / NBRC 101032 / NCIMB 13157 / TR-1)</name>
    <dbReference type="NCBI Taxonomy" id="1227453"/>
    <lineage>
        <taxon>Archaea</taxon>
        <taxon>Methanobacteriati</taxon>
        <taxon>Methanobacteriota</taxon>
        <taxon>Stenosarchaea group</taxon>
        <taxon>Halobacteria</taxon>
        <taxon>Halobacteriales</taxon>
        <taxon>Haloarculaceae</taxon>
        <taxon>Haloarcula</taxon>
    </lineage>
</organism>
<dbReference type="RefSeq" id="WP_004592288.1">
    <property type="nucleotide sequence ID" value="NZ_AOLY01000027.1"/>
</dbReference>
<dbReference type="InterPro" id="IPR011856">
    <property type="entry name" value="tRNA_endonuc-like_dom_sf"/>
</dbReference>
<dbReference type="EMBL" id="AOLY01000027">
    <property type="protein sequence ID" value="EMA30971.1"/>
    <property type="molecule type" value="Genomic_DNA"/>
</dbReference>
<proteinExistence type="predicted"/>
<evidence type="ECO:0000313" key="2">
    <source>
        <dbReference type="EMBL" id="EMA30971.1"/>
    </source>
</evidence>
<dbReference type="Proteomes" id="UP000011524">
    <property type="component" value="Unassembled WGS sequence"/>
</dbReference>
<dbReference type="Gene3D" id="3.40.1350.10">
    <property type="match status" value="1"/>
</dbReference>
<dbReference type="InterPro" id="IPR002793">
    <property type="entry name" value="Endonuclease_NucS"/>
</dbReference>
<feature type="region of interest" description="Disordered" evidence="1">
    <location>
        <begin position="1"/>
        <end position="27"/>
    </location>
</feature>
<feature type="compositionally biased region" description="Basic and acidic residues" evidence="1">
    <location>
        <begin position="16"/>
        <end position="27"/>
    </location>
</feature>
<dbReference type="GO" id="GO:0003676">
    <property type="term" value="F:nucleic acid binding"/>
    <property type="evidence" value="ECO:0007669"/>
    <property type="project" value="InterPro"/>
</dbReference>
<dbReference type="CDD" id="cd22341">
    <property type="entry name" value="NucS-like"/>
    <property type="match status" value="1"/>
</dbReference>
<name>M0LBL7_HALJT</name>
<protein>
    <recommendedName>
        <fullName evidence="4">DUF91 domain-containing protein</fullName>
    </recommendedName>
</protein>
<dbReference type="PATRIC" id="fig|1227453.3.peg.1696"/>
<evidence type="ECO:0008006" key="4">
    <source>
        <dbReference type="Google" id="ProtNLM"/>
    </source>
</evidence>
<dbReference type="STRING" id="1227453.C444_08630"/>